<proteinExistence type="predicted"/>
<reference evidence="1 2" key="1">
    <citation type="submission" date="2020-10" db="EMBL/GenBank/DDBJ databases">
        <title>Connecting structure to function with the recovery of over 1000 high-quality activated sludge metagenome-assembled genomes encoding full-length rRNA genes using long-read sequencing.</title>
        <authorList>
            <person name="Singleton C.M."/>
            <person name="Petriglieri F."/>
            <person name="Kristensen J.M."/>
            <person name="Kirkegaard R.H."/>
            <person name="Michaelsen T.Y."/>
            <person name="Andersen M.H."/>
            <person name="Karst S.M."/>
            <person name="Dueholm M.S."/>
            <person name="Nielsen P.H."/>
            <person name="Albertsen M."/>
        </authorList>
    </citation>
    <scope>NUCLEOTIDE SEQUENCE [LARGE SCALE GENOMIC DNA]</scope>
    <source>
        <strain evidence="1">Ribe_18-Q3-R11-54_BAT3C.373</strain>
    </source>
</reference>
<dbReference type="PIRSF" id="PIRSF028188">
    <property type="entry name" value="Amdntrnsf_FN0238"/>
    <property type="match status" value="1"/>
</dbReference>
<gene>
    <name evidence="1" type="ORF">IPO85_09570</name>
</gene>
<protein>
    <submittedName>
        <fullName evidence="1">Amidinotransferase</fullName>
    </submittedName>
</protein>
<organism evidence="1 2">
    <name type="scientific">Candidatus Defluviibacterium haderslevense</name>
    <dbReference type="NCBI Taxonomy" id="2981993"/>
    <lineage>
        <taxon>Bacteria</taxon>
        <taxon>Pseudomonadati</taxon>
        <taxon>Bacteroidota</taxon>
        <taxon>Saprospiria</taxon>
        <taxon>Saprospirales</taxon>
        <taxon>Saprospiraceae</taxon>
        <taxon>Candidatus Defluviibacterium</taxon>
    </lineage>
</organism>
<dbReference type="PANTHER" id="PTHR43224:SF1">
    <property type="entry name" value="AMIDINOTRANSFERASE"/>
    <property type="match status" value="1"/>
</dbReference>
<dbReference type="SUPFAM" id="SSF55909">
    <property type="entry name" value="Pentein"/>
    <property type="match status" value="1"/>
</dbReference>
<sequence>MKTKQLTDTILMIRPAHFGYNEETALNNTFQKKSDATYEHISNLAKEEFDRMVGVLRNEGIEVVVIDDTPKPIKPDAVFPNNWISFHNDGTIMTYPMNAVSRRLERREDIVDYFNKHFKVSRRLSLEIFEPKNQFLEGTGSMILDRINKIVYACLSPRTNIEMLQHFSLLMDYKVCFFKATDQKGIDIYHTNVLMALGVDFVVCCMQAIEPSKKEELESLFEATGKELVDITFDQMNSFAGNMLQLCNHKGDPILVLSRTAYNSLTKEQLSILSSKTKLLPVEIPTIESIGGGSARCMIAEVFLKK</sequence>
<name>A0A9D7XEL5_9BACT</name>
<dbReference type="Pfam" id="PF19420">
    <property type="entry name" value="DDAH_eukar"/>
    <property type="match status" value="1"/>
</dbReference>
<dbReference type="Proteomes" id="UP000808349">
    <property type="component" value="Unassembled WGS sequence"/>
</dbReference>
<dbReference type="AlphaFoldDB" id="A0A9D7XEL5"/>
<dbReference type="EMBL" id="JADKFW010000005">
    <property type="protein sequence ID" value="MBK9717746.1"/>
    <property type="molecule type" value="Genomic_DNA"/>
</dbReference>
<dbReference type="InterPro" id="IPR014541">
    <property type="entry name" value="Amdntrnsf_FN0238"/>
</dbReference>
<evidence type="ECO:0000313" key="2">
    <source>
        <dbReference type="Proteomes" id="UP000808349"/>
    </source>
</evidence>
<dbReference type="Gene3D" id="3.75.10.10">
    <property type="entry name" value="L-arginine/glycine Amidinotransferase, Chain A"/>
    <property type="match status" value="1"/>
</dbReference>
<comment type="caution">
    <text evidence="1">The sequence shown here is derived from an EMBL/GenBank/DDBJ whole genome shotgun (WGS) entry which is preliminary data.</text>
</comment>
<accession>A0A9D7XEL5</accession>
<dbReference type="PANTHER" id="PTHR43224">
    <property type="entry name" value="AMIDINOTRANSFERASE"/>
    <property type="match status" value="1"/>
</dbReference>
<dbReference type="NCBIfam" id="NF046062">
    <property type="entry name" value="citrull_CtlX"/>
    <property type="match status" value="1"/>
</dbReference>
<evidence type="ECO:0000313" key="1">
    <source>
        <dbReference type="EMBL" id="MBK9717746.1"/>
    </source>
</evidence>